<evidence type="ECO:0000313" key="2">
    <source>
        <dbReference type="EMBL" id="OCU00967.1"/>
    </source>
</evidence>
<evidence type="ECO:0000313" key="3">
    <source>
        <dbReference type="Proteomes" id="UP000694892"/>
    </source>
</evidence>
<reference evidence="3" key="1">
    <citation type="journal article" date="2016" name="Nature">
        <title>Genome evolution in the allotetraploid frog Xenopus laevis.</title>
        <authorList>
            <person name="Session A.M."/>
            <person name="Uno Y."/>
            <person name="Kwon T."/>
            <person name="Chapman J.A."/>
            <person name="Toyoda A."/>
            <person name="Takahashi S."/>
            <person name="Fukui A."/>
            <person name="Hikosaka A."/>
            <person name="Suzuki A."/>
            <person name="Kondo M."/>
            <person name="van Heeringen S.J."/>
            <person name="Quigley I."/>
            <person name="Heinz S."/>
            <person name="Ogino H."/>
            <person name="Ochi H."/>
            <person name="Hellsten U."/>
            <person name="Lyons J.B."/>
            <person name="Simakov O."/>
            <person name="Putnam N."/>
            <person name="Stites J."/>
            <person name="Kuroki Y."/>
            <person name="Tanaka T."/>
            <person name="Michiue T."/>
            <person name="Watanabe M."/>
            <person name="Bogdanovic O."/>
            <person name="Lister R."/>
            <person name="Georgiou G."/>
            <person name="Paranjpe S.S."/>
            <person name="van Kruijsbergen I."/>
            <person name="Shu S."/>
            <person name="Carlson J."/>
            <person name="Kinoshita T."/>
            <person name="Ohta Y."/>
            <person name="Mawaribuchi S."/>
            <person name="Jenkins J."/>
            <person name="Grimwood J."/>
            <person name="Schmutz J."/>
            <person name="Mitros T."/>
            <person name="Mozaffari S.V."/>
            <person name="Suzuki Y."/>
            <person name="Haramoto Y."/>
            <person name="Yamamoto T.S."/>
            <person name="Takagi C."/>
            <person name="Heald R."/>
            <person name="Miller K."/>
            <person name="Haudenschild C."/>
            <person name="Kitzman J."/>
            <person name="Nakayama T."/>
            <person name="Izutsu Y."/>
            <person name="Robert J."/>
            <person name="Fortriede J."/>
            <person name="Burns K."/>
            <person name="Lotay V."/>
            <person name="Karimi K."/>
            <person name="Yasuoka Y."/>
            <person name="Dichmann D.S."/>
            <person name="Flajnik M.F."/>
            <person name="Houston D.W."/>
            <person name="Shendure J."/>
            <person name="DuPasquier L."/>
            <person name="Vize P.D."/>
            <person name="Zorn A.M."/>
            <person name="Ito M."/>
            <person name="Marcotte E.M."/>
            <person name="Wallingford J.B."/>
            <person name="Ito Y."/>
            <person name="Asashima M."/>
            <person name="Ueno N."/>
            <person name="Matsuda Y."/>
            <person name="Veenstra G.J."/>
            <person name="Fujiyama A."/>
            <person name="Harland R.M."/>
            <person name="Taira M."/>
            <person name="Rokhsar D.S."/>
        </authorList>
    </citation>
    <scope>NUCLEOTIDE SEQUENCE [LARGE SCALE GENOMIC DNA]</scope>
    <source>
        <strain evidence="3">J</strain>
    </source>
</reference>
<dbReference type="EMBL" id="CM004466">
    <property type="protein sequence ID" value="OCU00967.1"/>
    <property type="molecule type" value="Genomic_DNA"/>
</dbReference>
<name>A0A974I4P3_XENLA</name>
<sequence length="72" mass="8458">MSNKMKRFCLLNMICCFKTRVTESFSFKLHSINDGLVSQTMKRYPMLLLGFLLYFCTSARPVFKQRVSCFSI</sequence>
<keyword evidence="1" id="KW-0812">Transmembrane</keyword>
<gene>
    <name evidence="2" type="ORF">XELAEV_18006747mg</name>
</gene>
<organism evidence="2 3">
    <name type="scientific">Xenopus laevis</name>
    <name type="common">African clawed frog</name>
    <dbReference type="NCBI Taxonomy" id="8355"/>
    <lineage>
        <taxon>Eukaryota</taxon>
        <taxon>Metazoa</taxon>
        <taxon>Chordata</taxon>
        <taxon>Craniata</taxon>
        <taxon>Vertebrata</taxon>
        <taxon>Euteleostomi</taxon>
        <taxon>Amphibia</taxon>
        <taxon>Batrachia</taxon>
        <taxon>Anura</taxon>
        <taxon>Pipoidea</taxon>
        <taxon>Pipidae</taxon>
        <taxon>Xenopodinae</taxon>
        <taxon>Xenopus</taxon>
        <taxon>Xenopus</taxon>
    </lineage>
</organism>
<accession>A0A974I4P3</accession>
<dbReference type="AlphaFoldDB" id="A0A974I4P3"/>
<evidence type="ECO:0000256" key="1">
    <source>
        <dbReference type="SAM" id="Phobius"/>
    </source>
</evidence>
<feature type="transmembrane region" description="Helical" evidence="1">
    <location>
        <begin position="46"/>
        <end position="63"/>
    </location>
</feature>
<keyword evidence="1" id="KW-0472">Membrane</keyword>
<protein>
    <submittedName>
        <fullName evidence="2">Uncharacterized protein</fullName>
    </submittedName>
</protein>
<proteinExistence type="predicted"/>
<keyword evidence="1" id="KW-1133">Transmembrane helix</keyword>
<dbReference type="Proteomes" id="UP000694892">
    <property type="component" value="Chromosome 1L"/>
</dbReference>